<reference evidence="3 4" key="1">
    <citation type="submission" date="2019-01" db="EMBL/GenBank/DDBJ databases">
        <title>Ancylomarina salipaludis sp. nov., isolated from a salt marsh.</title>
        <authorList>
            <person name="Yoon J.-H."/>
        </authorList>
    </citation>
    <scope>NUCLEOTIDE SEQUENCE [LARGE SCALE GENOMIC DNA]</scope>
    <source>
        <strain evidence="3 4">SHSM-M15</strain>
    </source>
</reference>
<dbReference type="PANTHER" id="PTHR11311">
    <property type="entry name" value="SPONDIN"/>
    <property type="match status" value="1"/>
</dbReference>
<feature type="chain" id="PRO_5020443568" description="Spondin domain-containing protein" evidence="1">
    <location>
        <begin position="22"/>
        <end position="225"/>
    </location>
</feature>
<dbReference type="Proteomes" id="UP000289703">
    <property type="component" value="Unassembled WGS sequence"/>
</dbReference>
<dbReference type="Pfam" id="PF06468">
    <property type="entry name" value="Spond_N"/>
    <property type="match status" value="1"/>
</dbReference>
<keyword evidence="1" id="KW-0732">Signal</keyword>
<feature type="domain" description="Spondin" evidence="2">
    <location>
        <begin position="23"/>
        <end position="210"/>
    </location>
</feature>
<gene>
    <name evidence="3" type="ORF">EO244_05560</name>
</gene>
<dbReference type="NCBIfam" id="NF038123">
    <property type="entry name" value="NF038123_dom"/>
    <property type="match status" value="1"/>
</dbReference>
<evidence type="ECO:0000259" key="2">
    <source>
        <dbReference type="PROSITE" id="PS51020"/>
    </source>
</evidence>
<dbReference type="Gene3D" id="2.60.40.2130">
    <property type="entry name" value="F-spondin domain"/>
    <property type="match status" value="1"/>
</dbReference>
<dbReference type="EMBL" id="SAXA01000004">
    <property type="protein sequence ID" value="RXQ95776.1"/>
    <property type="molecule type" value="Genomic_DNA"/>
</dbReference>
<dbReference type="AlphaFoldDB" id="A0A4Q1JNP6"/>
<comment type="caution">
    <text evidence="3">The sequence shown here is derived from an EMBL/GenBank/DDBJ whole genome shotgun (WGS) entry which is preliminary data.</text>
</comment>
<proteinExistence type="predicted"/>
<evidence type="ECO:0000256" key="1">
    <source>
        <dbReference type="SAM" id="SignalP"/>
    </source>
</evidence>
<dbReference type="PROSITE" id="PS51257">
    <property type="entry name" value="PROKAR_LIPOPROTEIN"/>
    <property type="match status" value="1"/>
</dbReference>
<feature type="signal peptide" evidence="1">
    <location>
        <begin position="1"/>
        <end position="21"/>
    </location>
</feature>
<protein>
    <recommendedName>
        <fullName evidence="2">Spondin domain-containing protein</fullName>
    </recommendedName>
</protein>
<evidence type="ECO:0000313" key="4">
    <source>
        <dbReference type="Proteomes" id="UP000289703"/>
    </source>
</evidence>
<keyword evidence="4" id="KW-1185">Reference proteome</keyword>
<dbReference type="InterPro" id="IPR009465">
    <property type="entry name" value="Spondin_N"/>
</dbReference>
<dbReference type="OrthoDB" id="8478811at2"/>
<dbReference type="PROSITE" id="PS51020">
    <property type="entry name" value="SPONDIN"/>
    <property type="match status" value="1"/>
</dbReference>
<dbReference type="GO" id="GO:0007155">
    <property type="term" value="P:cell adhesion"/>
    <property type="evidence" value="ECO:0007669"/>
    <property type="project" value="TreeGrafter"/>
</dbReference>
<name>A0A4Q1JNP6_9BACT</name>
<accession>A0A4Q1JNP6</accession>
<evidence type="ECO:0000313" key="3">
    <source>
        <dbReference type="EMBL" id="RXQ95776.1"/>
    </source>
</evidence>
<dbReference type="InterPro" id="IPR051418">
    <property type="entry name" value="Spondin/Thrombospondin_T1"/>
</dbReference>
<dbReference type="GO" id="GO:0031012">
    <property type="term" value="C:extracellular matrix"/>
    <property type="evidence" value="ECO:0007669"/>
    <property type="project" value="TreeGrafter"/>
</dbReference>
<dbReference type="PANTHER" id="PTHR11311:SF15">
    <property type="entry name" value="SPONDIN-2"/>
    <property type="match status" value="1"/>
</dbReference>
<dbReference type="InterPro" id="IPR038678">
    <property type="entry name" value="Spondin_N_sf"/>
</dbReference>
<sequence>MILKNSIFLFLALLLMSCSKSDGPIEYGIETEATYTVTFKMNWNSTDFPKDYPAGAHFSKLIGWSHPSTTNLFKEGMTASEGIELMAETGAIEVLQAELEAKIANNEGLNFVLSQDGLTSGTGEFTVEVAVNAANPSVSLVSMLAPSPDWYVGALNVNLYDGSHFAASKTVTAKVYDAGTDSGTTYEAADLDTDPQGTISLFVADPLGDGTNLLKDIAKVTFTKN</sequence>
<organism evidence="3 4">
    <name type="scientific">Ancylomarina salipaludis</name>
    <dbReference type="NCBI Taxonomy" id="2501299"/>
    <lineage>
        <taxon>Bacteria</taxon>
        <taxon>Pseudomonadati</taxon>
        <taxon>Bacteroidota</taxon>
        <taxon>Bacteroidia</taxon>
        <taxon>Marinilabiliales</taxon>
        <taxon>Marinifilaceae</taxon>
        <taxon>Ancylomarina</taxon>
    </lineage>
</organism>